<dbReference type="STRING" id="1903952.BIT28_07225"/>
<dbReference type="InterPro" id="IPR017927">
    <property type="entry name" value="FAD-bd_FR_type"/>
</dbReference>
<comment type="similarity">
    <text evidence="1">Belongs to the SIP oxidoreductase family.</text>
</comment>
<dbReference type="AlphaFoldDB" id="A0A1Q9GEY9"/>
<reference evidence="3 4" key="1">
    <citation type="submission" date="2016-09" db="EMBL/GenBank/DDBJ databases">
        <title>Photobacterium proteolyticum sp. nov. a protease producing bacterium isolated from ocean sediments of Laizhou Bay.</title>
        <authorList>
            <person name="Li Y."/>
        </authorList>
    </citation>
    <scope>NUCLEOTIDE SEQUENCE [LARGE SCALE GENOMIC DNA]</scope>
    <source>
        <strain evidence="3 4">13-12</strain>
    </source>
</reference>
<feature type="domain" description="FAD-binding FR-type" evidence="2">
    <location>
        <begin position="3"/>
        <end position="119"/>
    </location>
</feature>
<comment type="caution">
    <text evidence="3">The sequence shown here is derived from an EMBL/GenBank/DDBJ whole genome shotgun (WGS) entry which is preliminary data.</text>
</comment>
<dbReference type="Gene3D" id="2.40.30.10">
    <property type="entry name" value="Translation factors"/>
    <property type="match status" value="1"/>
</dbReference>
<dbReference type="RefSeq" id="WP_075766982.1">
    <property type="nucleotide sequence ID" value="NZ_MJIL01000090.1"/>
</dbReference>
<proteinExistence type="inferred from homology"/>
<dbReference type="InterPro" id="IPR007037">
    <property type="entry name" value="SIP_rossman_dom"/>
</dbReference>
<dbReference type="PROSITE" id="PS51384">
    <property type="entry name" value="FAD_FR"/>
    <property type="match status" value="1"/>
</dbReference>
<dbReference type="EMBL" id="MJIL01000090">
    <property type="protein sequence ID" value="OLQ72965.1"/>
    <property type="molecule type" value="Genomic_DNA"/>
</dbReference>
<protein>
    <submittedName>
        <fullName evidence="3">NADPH-dependent ferric siderophore reductase</fullName>
    </submittedName>
</protein>
<gene>
    <name evidence="3" type="ORF">BIT28_07225</name>
</gene>
<dbReference type="InterPro" id="IPR017938">
    <property type="entry name" value="Riboflavin_synthase-like_b-brl"/>
</dbReference>
<dbReference type="InterPro" id="IPR013113">
    <property type="entry name" value="SIP_FAD-bd"/>
</dbReference>
<evidence type="ECO:0000313" key="4">
    <source>
        <dbReference type="Proteomes" id="UP000186905"/>
    </source>
</evidence>
<sequence length="254" mass="27608">MKPTVRLTQVADTIELSPHLKRIVLSGEGLIGFPTGKEGAHVKVILPSEGEEIPNLDIRGSHRPVMRSYTIREYDQETNRLSLDFVINRHKGPATDWAAKAKKGDYLGIAGPGPMKLTDFNAESYLLVGDLTSVNAINGYALAVSSQSAVEAVISVPTKEDIIALDVGTNVSVHWVIDKEDEANSLSEAIMAIADKLPANTEVFLGLEARNVRTLKGLLQEEVGIHRQNITVTGYWKKGVDADRFGAQKKASPL</sequence>
<keyword evidence="4" id="KW-1185">Reference proteome</keyword>
<dbReference type="PANTHER" id="PTHR30157">
    <property type="entry name" value="FERRIC REDUCTASE, NADPH-DEPENDENT"/>
    <property type="match status" value="1"/>
</dbReference>
<dbReference type="Pfam" id="PF08021">
    <property type="entry name" value="FAD_binding_9"/>
    <property type="match status" value="1"/>
</dbReference>
<evidence type="ECO:0000313" key="3">
    <source>
        <dbReference type="EMBL" id="OLQ72965.1"/>
    </source>
</evidence>
<evidence type="ECO:0000256" key="1">
    <source>
        <dbReference type="ARBA" id="ARBA00035644"/>
    </source>
</evidence>
<dbReference type="SUPFAM" id="SSF63380">
    <property type="entry name" value="Riboflavin synthase domain-like"/>
    <property type="match status" value="1"/>
</dbReference>
<dbReference type="Pfam" id="PF04954">
    <property type="entry name" value="SIP"/>
    <property type="match status" value="1"/>
</dbReference>
<accession>A0A1Q9GEY9</accession>
<dbReference type="OrthoDB" id="9814826at2"/>
<dbReference type="CDD" id="cd06193">
    <property type="entry name" value="siderophore_interacting"/>
    <property type="match status" value="1"/>
</dbReference>
<dbReference type="Proteomes" id="UP000186905">
    <property type="component" value="Unassembled WGS sequence"/>
</dbReference>
<dbReference type="GO" id="GO:0016491">
    <property type="term" value="F:oxidoreductase activity"/>
    <property type="evidence" value="ECO:0007669"/>
    <property type="project" value="InterPro"/>
</dbReference>
<evidence type="ECO:0000259" key="2">
    <source>
        <dbReference type="PROSITE" id="PS51384"/>
    </source>
</evidence>
<dbReference type="InterPro" id="IPR039374">
    <property type="entry name" value="SIP_fam"/>
</dbReference>
<dbReference type="InterPro" id="IPR039261">
    <property type="entry name" value="FNR_nucleotide-bd"/>
</dbReference>
<organism evidence="3 4">
    <name type="scientific">Photobacterium proteolyticum</name>
    <dbReference type="NCBI Taxonomy" id="1903952"/>
    <lineage>
        <taxon>Bacteria</taxon>
        <taxon>Pseudomonadati</taxon>
        <taxon>Pseudomonadota</taxon>
        <taxon>Gammaproteobacteria</taxon>
        <taxon>Vibrionales</taxon>
        <taxon>Vibrionaceae</taxon>
        <taxon>Photobacterium</taxon>
    </lineage>
</organism>
<dbReference type="PANTHER" id="PTHR30157:SF0">
    <property type="entry name" value="NADPH-DEPENDENT FERRIC-CHELATE REDUCTASE"/>
    <property type="match status" value="1"/>
</dbReference>
<dbReference type="Gene3D" id="3.40.50.80">
    <property type="entry name" value="Nucleotide-binding domain of ferredoxin-NADP reductase (FNR) module"/>
    <property type="match status" value="1"/>
</dbReference>
<name>A0A1Q9GEY9_9GAMM</name>